<name>A0A0M6YH68_9RHOB</name>
<evidence type="ECO:0000256" key="2">
    <source>
        <dbReference type="SAM" id="Phobius"/>
    </source>
</evidence>
<feature type="compositionally biased region" description="Low complexity" evidence="1">
    <location>
        <begin position="190"/>
        <end position="202"/>
    </location>
</feature>
<dbReference type="RefSeq" id="WP_055082416.1">
    <property type="nucleotide sequence ID" value="NZ_CXSU01000005.1"/>
</dbReference>
<dbReference type="EMBL" id="CXSU01000005">
    <property type="protein sequence ID" value="CTQ48597.1"/>
    <property type="molecule type" value="Genomic_DNA"/>
</dbReference>
<feature type="compositionally biased region" description="Basic and acidic residues" evidence="1">
    <location>
        <begin position="95"/>
        <end position="122"/>
    </location>
</feature>
<feature type="domain" description="Zinc finger/thioredoxin putative" evidence="3">
    <location>
        <begin position="1"/>
        <end position="36"/>
    </location>
</feature>
<feature type="compositionally biased region" description="Acidic residues" evidence="1">
    <location>
        <begin position="63"/>
        <end position="76"/>
    </location>
</feature>
<sequence>MRITCPNCNAQYEVGDDMIPSEGRDVQCSNCGTTWFQDGRPRAASAVQERAVRRPGRRATDLPVEDDEVDDDDDIPEPVRARARRVEPDQQTLDILREERDLAERRHDDEGTSEGSRDTASDDDRDGDVPDVVGSQDAMIEGAPGNDTPDKNAPDDNATDDGGDADETPSDDQDETSDPRQKAAAERARMAAAATLARARGSARGGRGTRTVTPAEEPDIDVSDVIAETLRDAAAPSGDDGVDDNGDPFDGTDTTNDAPVSARAARRELLPDIEEINSSLRPDERAAEAEAAADAEAEAPRMAKRMSGFRLGFLTVCGVILILVGIYVFADHIGEAVPQASTVLTKYVAWVDVQRMTIAAAAEKLTESISPDR</sequence>
<feature type="compositionally biased region" description="Basic and acidic residues" evidence="1">
    <location>
        <begin position="177"/>
        <end position="189"/>
    </location>
</feature>
<evidence type="ECO:0000259" key="3">
    <source>
        <dbReference type="Pfam" id="PF13717"/>
    </source>
</evidence>
<feature type="compositionally biased region" description="Acidic residues" evidence="1">
    <location>
        <begin position="157"/>
        <end position="176"/>
    </location>
</feature>
<evidence type="ECO:0000313" key="4">
    <source>
        <dbReference type="EMBL" id="CTQ48597.1"/>
    </source>
</evidence>
<feature type="region of interest" description="Disordered" evidence="1">
    <location>
        <begin position="37"/>
        <end position="262"/>
    </location>
</feature>
<evidence type="ECO:0000313" key="5">
    <source>
        <dbReference type="Proteomes" id="UP000049222"/>
    </source>
</evidence>
<protein>
    <submittedName>
        <fullName evidence="4">Family finger-like domain protein</fullName>
    </submittedName>
</protein>
<proteinExistence type="predicted"/>
<organism evidence="4 5">
    <name type="scientific">Jannaschia donghaensis</name>
    <dbReference type="NCBI Taxonomy" id="420998"/>
    <lineage>
        <taxon>Bacteria</taxon>
        <taxon>Pseudomonadati</taxon>
        <taxon>Pseudomonadota</taxon>
        <taxon>Alphaproteobacteria</taxon>
        <taxon>Rhodobacterales</taxon>
        <taxon>Roseobacteraceae</taxon>
        <taxon>Jannaschia</taxon>
    </lineage>
</organism>
<dbReference type="AlphaFoldDB" id="A0A0M6YH68"/>
<dbReference type="Proteomes" id="UP000049222">
    <property type="component" value="Unassembled WGS sequence"/>
</dbReference>
<feature type="transmembrane region" description="Helical" evidence="2">
    <location>
        <begin position="311"/>
        <end position="330"/>
    </location>
</feature>
<keyword evidence="5" id="KW-1185">Reference proteome</keyword>
<dbReference type="STRING" id="420998.JDO7802_00601"/>
<dbReference type="Pfam" id="PF13717">
    <property type="entry name" value="Zn_ribbon_4"/>
    <property type="match status" value="1"/>
</dbReference>
<keyword evidence="2" id="KW-1133">Transmembrane helix</keyword>
<keyword evidence="2" id="KW-0472">Membrane</keyword>
<reference evidence="4 5" key="1">
    <citation type="submission" date="2015-07" db="EMBL/GenBank/DDBJ databases">
        <authorList>
            <person name="Noorani M."/>
        </authorList>
    </citation>
    <scope>NUCLEOTIDE SEQUENCE [LARGE SCALE GENOMIC DNA]</scope>
    <source>
        <strain evidence="4 5">CECT 7802</strain>
    </source>
</reference>
<accession>A0A0M6YH68</accession>
<gene>
    <name evidence="4" type="ORF">JDO7802_00601</name>
</gene>
<evidence type="ECO:0000256" key="1">
    <source>
        <dbReference type="SAM" id="MobiDB-lite"/>
    </source>
</evidence>
<feature type="compositionally biased region" description="Basic and acidic residues" evidence="1">
    <location>
        <begin position="77"/>
        <end position="88"/>
    </location>
</feature>
<dbReference type="NCBIfam" id="TIGR02098">
    <property type="entry name" value="MJ0042_CXXC"/>
    <property type="match status" value="1"/>
</dbReference>
<dbReference type="InterPro" id="IPR011723">
    <property type="entry name" value="Znf/thioredoxin_put"/>
</dbReference>
<keyword evidence="2" id="KW-0812">Transmembrane</keyword>